<dbReference type="Pfam" id="PF02104">
    <property type="entry name" value="SURF1"/>
    <property type="match status" value="1"/>
</dbReference>
<feature type="transmembrane region" description="Helical" evidence="1">
    <location>
        <begin position="227"/>
        <end position="246"/>
    </location>
</feature>
<keyword evidence="1" id="KW-0472">Membrane</keyword>
<comment type="similarity">
    <text evidence="1">Belongs to the SURF1 family.</text>
</comment>
<evidence type="ECO:0000313" key="2">
    <source>
        <dbReference type="EMBL" id="SON52651.1"/>
    </source>
</evidence>
<accession>A0A2N8ZL66</accession>
<dbReference type="KEGG" id="vta:B1040"/>
<gene>
    <name evidence="2" type="ORF">VTAP4600_B1040</name>
</gene>
<feature type="transmembrane region" description="Helical" evidence="1">
    <location>
        <begin position="6"/>
        <end position="26"/>
    </location>
</feature>
<keyword evidence="1" id="KW-1133">Transmembrane helix</keyword>
<keyword evidence="1" id="KW-0812">Transmembrane</keyword>
<comment type="subcellular location">
    <subcellularLocation>
        <location evidence="1">Cell membrane</location>
        <topology evidence="1">Multi-pass membrane protein</topology>
    </subcellularLocation>
</comment>
<keyword evidence="3" id="KW-1185">Reference proteome</keyword>
<dbReference type="GO" id="GO:0005886">
    <property type="term" value="C:plasma membrane"/>
    <property type="evidence" value="ECO:0007669"/>
    <property type="project" value="UniProtKB-SubCell"/>
</dbReference>
<organism evidence="2 3">
    <name type="scientific">Vibrio tapetis subsp. tapetis</name>
    <dbReference type="NCBI Taxonomy" id="1671868"/>
    <lineage>
        <taxon>Bacteria</taxon>
        <taxon>Pseudomonadati</taxon>
        <taxon>Pseudomonadota</taxon>
        <taxon>Gammaproteobacteria</taxon>
        <taxon>Vibrionales</taxon>
        <taxon>Vibrionaceae</taxon>
        <taxon>Vibrio</taxon>
    </lineage>
</organism>
<dbReference type="CDD" id="cd06662">
    <property type="entry name" value="SURF1"/>
    <property type="match status" value="1"/>
</dbReference>
<dbReference type="PROSITE" id="PS50895">
    <property type="entry name" value="SURF1"/>
    <property type="match status" value="1"/>
</dbReference>
<name>A0A2N8ZL66_9VIBR</name>
<proteinExistence type="inferred from homology"/>
<sequence length="279" mass="31570">MLTRVWFWVAFVLTVVVFSILIKLGLWQLDRSAQKSVMEQQLEERQNQAAMPLTQLSELPIDSNITGVIGVAHVEPMPDQIVLLDNQTFNGKVGYLAYQLAVVTAQLNPPLYVLLELGFVDAPLSRNELPKIAVLRNKQQVSGRMYRRETNPISHQLHAEPGWPKRIQNLNLPELAMLLEEESADLKSRASFTLMPWAMQIQNIENWPYEQPWKPVSMSADKHMGYAVQWFAMASVFLIIMLTLFLRSLRQVTLLVGSKTQAELGVSAGSVNPTGDHHE</sequence>
<dbReference type="AlphaFoldDB" id="A0A2N8ZL66"/>
<evidence type="ECO:0000256" key="1">
    <source>
        <dbReference type="RuleBase" id="RU363076"/>
    </source>
</evidence>
<dbReference type="InterPro" id="IPR002994">
    <property type="entry name" value="Surf1/Shy1"/>
</dbReference>
<keyword evidence="1" id="KW-1003">Cell membrane</keyword>
<dbReference type="EMBL" id="LT960612">
    <property type="protein sequence ID" value="SON52651.1"/>
    <property type="molecule type" value="Genomic_DNA"/>
</dbReference>
<evidence type="ECO:0000313" key="3">
    <source>
        <dbReference type="Proteomes" id="UP000235828"/>
    </source>
</evidence>
<protein>
    <recommendedName>
        <fullName evidence="1">SURF1-like protein</fullName>
    </recommendedName>
</protein>
<reference evidence="2 3" key="1">
    <citation type="submission" date="2017-10" db="EMBL/GenBank/DDBJ databases">
        <authorList>
            <person name="Banno H."/>
            <person name="Chua N.-H."/>
        </authorList>
    </citation>
    <scope>NUCLEOTIDE SEQUENCE [LARGE SCALE GENOMIC DNA]</scope>
    <source>
        <strain evidence="2">Vibrio tapetis CECT4600</strain>
    </source>
</reference>
<dbReference type="RefSeq" id="WP_172443204.1">
    <property type="nucleotide sequence ID" value="NZ_LT960612.1"/>
</dbReference>
<dbReference type="Proteomes" id="UP000235828">
    <property type="component" value="Chromosome B"/>
</dbReference>